<dbReference type="EMBL" id="CM010717">
    <property type="protein sequence ID" value="RZC53004.1"/>
    <property type="molecule type" value="Genomic_DNA"/>
</dbReference>
<dbReference type="Proteomes" id="UP000316621">
    <property type="component" value="Chromosome 3"/>
</dbReference>
<proteinExistence type="predicted"/>
<organism evidence="2 3">
    <name type="scientific">Papaver somniferum</name>
    <name type="common">Opium poppy</name>
    <dbReference type="NCBI Taxonomy" id="3469"/>
    <lineage>
        <taxon>Eukaryota</taxon>
        <taxon>Viridiplantae</taxon>
        <taxon>Streptophyta</taxon>
        <taxon>Embryophyta</taxon>
        <taxon>Tracheophyta</taxon>
        <taxon>Spermatophyta</taxon>
        <taxon>Magnoliopsida</taxon>
        <taxon>Ranunculales</taxon>
        <taxon>Papaveraceae</taxon>
        <taxon>Papaveroideae</taxon>
        <taxon>Papaver</taxon>
    </lineage>
</organism>
<dbReference type="STRING" id="3469.A0A4Y7IVV1"/>
<sequence length="87" mass="9760">MDGYLRSGCYNLLCDCFVQLTSNIFLGCNFTEVSTFNGDKKDATISIQKDQSSGNRWVQLQGILVGYYPSTLFTELSRKTTKVEWGG</sequence>
<evidence type="ECO:0000259" key="1">
    <source>
        <dbReference type="PROSITE" id="PS52045"/>
    </source>
</evidence>
<dbReference type="Pfam" id="PF03080">
    <property type="entry name" value="Neprosin"/>
    <property type="match status" value="1"/>
</dbReference>
<keyword evidence="3" id="KW-1185">Reference proteome</keyword>
<name>A0A4Y7IVV1_PAPSO</name>
<dbReference type="PANTHER" id="PTHR31589:SF110">
    <property type="entry name" value="PROTEIN, PUTATIVE (DUF239)-RELATED"/>
    <property type="match status" value="1"/>
</dbReference>
<gene>
    <name evidence="2" type="ORF">C5167_011861</name>
</gene>
<dbReference type="InterPro" id="IPR053168">
    <property type="entry name" value="Glutamic_endopeptidase"/>
</dbReference>
<dbReference type="PANTHER" id="PTHR31589">
    <property type="entry name" value="PROTEIN, PUTATIVE (DUF239)-RELATED-RELATED"/>
    <property type="match status" value="1"/>
</dbReference>
<accession>A0A4Y7IVV1</accession>
<protein>
    <recommendedName>
        <fullName evidence="1">Neprosin PEP catalytic domain-containing protein</fullName>
    </recommendedName>
</protein>
<feature type="domain" description="Neprosin PEP catalytic" evidence="1">
    <location>
        <begin position="1"/>
        <end position="87"/>
    </location>
</feature>
<dbReference type="PROSITE" id="PS52045">
    <property type="entry name" value="NEPROSIN_PEP_CD"/>
    <property type="match status" value="1"/>
</dbReference>
<dbReference type="Gramene" id="RZC53004">
    <property type="protein sequence ID" value="RZC53004"/>
    <property type="gene ID" value="C5167_011861"/>
</dbReference>
<dbReference type="InterPro" id="IPR004314">
    <property type="entry name" value="Neprosin"/>
</dbReference>
<evidence type="ECO:0000313" key="3">
    <source>
        <dbReference type="Proteomes" id="UP000316621"/>
    </source>
</evidence>
<dbReference type="AlphaFoldDB" id="A0A4Y7IVV1"/>
<reference evidence="2 3" key="1">
    <citation type="journal article" date="2018" name="Science">
        <title>The opium poppy genome and morphinan production.</title>
        <authorList>
            <person name="Guo L."/>
            <person name="Winzer T."/>
            <person name="Yang X."/>
            <person name="Li Y."/>
            <person name="Ning Z."/>
            <person name="He Z."/>
            <person name="Teodor R."/>
            <person name="Lu Y."/>
            <person name="Bowser T.A."/>
            <person name="Graham I.A."/>
            <person name="Ye K."/>
        </authorList>
    </citation>
    <scope>NUCLEOTIDE SEQUENCE [LARGE SCALE GENOMIC DNA]</scope>
    <source>
        <strain evidence="3">cv. HN1</strain>
        <tissue evidence="2">Leaves</tissue>
    </source>
</reference>
<dbReference type="PROSITE" id="PS51257">
    <property type="entry name" value="PROKAR_LIPOPROTEIN"/>
    <property type="match status" value="1"/>
</dbReference>
<evidence type="ECO:0000313" key="2">
    <source>
        <dbReference type="EMBL" id="RZC53004.1"/>
    </source>
</evidence>